<evidence type="ECO:0000313" key="1">
    <source>
        <dbReference type="EMBL" id="SVC29661.1"/>
    </source>
</evidence>
<dbReference type="AlphaFoldDB" id="A0A382L450"/>
<accession>A0A382L450</accession>
<gene>
    <name evidence="1" type="ORF">METZ01_LOCUS282515</name>
</gene>
<organism evidence="1">
    <name type="scientific">marine metagenome</name>
    <dbReference type="NCBI Taxonomy" id="408172"/>
    <lineage>
        <taxon>unclassified sequences</taxon>
        <taxon>metagenomes</taxon>
        <taxon>ecological metagenomes</taxon>
    </lineage>
</organism>
<name>A0A382L450_9ZZZZ</name>
<proteinExistence type="predicted"/>
<dbReference type="EMBL" id="UINC01083704">
    <property type="protein sequence ID" value="SVC29661.1"/>
    <property type="molecule type" value="Genomic_DNA"/>
</dbReference>
<protein>
    <submittedName>
        <fullName evidence="1">Uncharacterized protein</fullName>
    </submittedName>
</protein>
<sequence length="43" mass="4895">MITLCGSTKAVSWISGCCLLMTALDHRVLEGLQQDKFFQEKEY</sequence>
<reference evidence="1" key="1">
    <citation type="submission" date="2018-05" db="EMBL/GenBank/DDBJ databases">
        <authorList>
            <person name="Lanie J.A."/>
            <person name="Ng W.-L."/>
            <person name="Kazmierczak K.M."/>
            <person name="Andrzejewski T.M."/>
            <person name="Davidsen T.M."/>
            <person name="Wayne K.J."/>
            <person name="Tettelin H."/>
            <person name="Glass J.I."/>
            <person name="Rusch D."/>
            <person name="Podicherti R."/>
            <person name="Tsui H.-C.T."/>
            <person name="Winkler M.E."/>
        </authorList>
    </citation>
    <scope>NUCLEOTIDE SEQUENCE</scope>
</reference>